<evidence type="ECO:0000313" key="10">
    <source>
        <dbReference type="Proteomes" id="UP001153737"/>
    </source>
</evidence>
<keyword evidence="6" id="KW-0675">Receptor</keyword>
<evidence type="ECO:0000256" key="2">
    <source>
        <dbReference type="ARBA" id="ARBA00022475"/>
    </source>
</evidence>
<evidence type="ECO:0000256" key="8">
    <source>
        <dbReference type="SAM" id="Phobius"/>
    </source>
</evidence>
<feature type="transmembrane region" description="Helical" evidence="8">
    <location>
        <begin position="422"/>
        <end position="441"/>
    </location>
</feature>
<feature type="transmembrane region" description="Helical" evidence="8">
    <location>
        <begin position="600"/>
        <end position="620"/>
    </location>
</feature>
<feature type="transmembrane region" description="Helical" evidence="8">
    <location>
        <begin position="362"/>
        <end position="381"/>
    </location>
</feature>
<dbReference type="PANTHER" id="PTHR42643">
    <property type="entry name" value="IONOTROPIC RECEPTOR 20A-RELATED"/>
    <property type="match status" value="1"/>
</dbReference>
<comment type="subcellular location">
    <subcellularLocation>
        <location evidence="1">Cell membrane</location>
        <topology evidence="1">Multi-pass membrane protein</topology>
    </subcellularLocation>
</comment>
<evidence type="ECO:0000256" key="6">
    <source>
        <dbReference type="ARBA" id="ARBA00023170"/>
    </source>
</evidence>
<accession>A0A9P0D8F1</accession>
<evidence type="ECO:0000256" key="4">
    <source>
        <dbReference type="ARBA" id="ARBA00022989"/>
    </source>
</evidence>
<keyword evidence="3 8" id="KW-0812">Transmembrane</keyword>
<evidence type="ECO:0000256" key="5">
    <source>
        <dbReference type="ARBA" id="ARBA00023136"/>
    </source>
</evidence>
<evidence type="ECO:0000256" key="7">
    <source>
        <dbReference type="ARBA" id="ARBA00023180"/>
    </source>
</evidence>
<dbReference type="AlphaFoldDB" id="A0A9P0D8F1"/>
<reference evidence="9" key="2">
    <citation type="submission" date="2022-10" db="EMBL/GenBank/DDBJ databases">
        <authorList>
            <consortium name="ENA_rothamsted_submissions"/>
            <consortium name="culmorum"/>
            <person name="King R."/>
        </authorList>
    </citation>
    <scope>NUCLEOTIDE SEQUENCE</scope>
</reference>
<gene>
    <name evidence="9" type="ORF">PHAECO_LOCUS1328</name>
</gene>
<evidence type="ECO:0008006" key="11">
    <source>
        <dbReference type="Google" id="ProtNLM"/>
    </source>
</evidence>
<dbReference type="Gene3D" id="1.10.287.70">
    <property type="match status" value="1"/>
</dbReference>
<evidence type="ECO:0000256" key="3">
    <source>
        <dbReference type="ARBA" id="ARBA00022692"/>
    </source>
</evidence>
<dbReference type="SUPFAM" id="SSF53850">
    <property type="entry name" value="Periplasmic binding protein-like II"/>
    <property type="match status" value="1"/>
</dbReference>
<organism evidence="9 10">
    <name type="scientific">Phaedon cochleariae</name>
    <name type="common">Mustard beetle</name>
    <dbReference type="NCBI Taxonomy" id="80249"/>
    <lineage>
        <taxon>Eukaryota</taxon>
        <taxon>Metazoa</taxon>
        <taxon>Ecdysozoa</taxon>
        <taxon>Arthropoda</taxon>
        <taxon>Hexapoda</taxon>
        <taxon>Insecta</taxon>
        <taxon>Pterygota</taxon>
        <taxon>Neoptera</taxon>
        <taxon>Endopterygota</taxon>
        <taxon>Coleoptera</taxon>
        <taxon>Polyphaga</taxon>
        <taxon>Cucujiformia</taxon>
        <taxon>Chrysomeloidea</taxon>
        <taxon>Chrysomelidae</taxon>
        <taxon>Chrysomelinae</taxon>
        <taxon>Chrysomelini</taxon>
        <taxon>Phaedon</taxon>
    </lineage>
</organism>
<name>A0A9P0D8F1_PHACE</name>
<keyword evidence="2" id="KW-1003">Cell membrane</keyword>
<evidence type="ECO:0000313" key="9">
    <source>
        <dbReference type="EMBL" id="CAH1116215.1"/>
    </source>
</evidence>
<dbReference type="InterPro" id="IPR052192">
    <property type="entry name" value="Insect_Ionotropic_Sensory_Rcpt"/>
</dbReference>
<proteinExistence type="predicted"/>
<evidence type="ECO:0000256" key="1">
    <source>
        <dbReference type="ARBA" id="ARBA00004651"/>
    </source>
</evidence>
<dbReference type="EMBL" id="OU896707">
    <property type="protein sequence ID" value="CAH1116215.1"/>
    <property type="molecule type" value="Genomic_DNA"/>
</dbReference>
<keyword evidence="4 8" id="KW-1133">Transmembrane helix</keyword>
<keyword evidence="7" id="KW-0325">Glycoprotein</keyword>
<dbReference type="OrthoDB" id="6777121at2759"/>
<dbReference type="PANTHER" id="PTHR42643:SF30">
    <property type="entry name" value="IONOTROPIC RECEPTOR 40A-RELATED"/>
    <property type="match status" value="1"/>
</dbReference>
<sequence>MPRIISIHSFGSFRSMLKYITLATQLFFIMCDSKLEPLPRNQMKIRKSLSQCITETSKRFFNKEFETVTFSIPLAEPKRLSPIALDVFTLPELSKLENADIMIIRLGSLKKTWEKIKTIIIHFRNKEDMLDHLTKLKENKLLNSYAKYLLVSTVVFGEPFHVAEIVSKYMWTENVINFVVMIANPINTTQFIVYTWNPYSNNCGTDFSRSTHSTDYCSYGKIQSDRDWFGDKIPKKLSNCTVKAKYWDFPPYVTTIRNKLSGIEINILEIIGNQLNLKLSFNPAIKINKNTVSERHNAGENLSFLKSNDTDIFFGGVPRTTKISRFFPTSRSHMQDTLIWCVPNEPLKNDLENFITVISYKALFVTLLFHIVTSFFIWFLSKKTNKETSSYKNFFEVYFNTFGLLAGSSVPKQPQTVKVRYFLILLLFFSFILDSYYNSLLTRNITRPQFKEKYTSMKDIYDNNLKTYFIPEQKTYFKADIFAVPLNEIMQKWRDCFDIRVCLKYVSEDMDSSICLTKLFKSLILSNHTLDSIYCMEADGISYPVTMVMREGFPFYQRFDDIIKRMIAGGFIVKWENDFVKEIHKPLHHTTTGRIHFKNLLPVFQIYFIASAAATLIFVVEKLCYNPH</sequence>
<protein>
    <recommendedName>
        <fullName evidence="11">Ionotropic receptor</fullName>
    </recommendedName>
</protein>
<keyword evidence="5 8" id="KW-0472">Membrane</keyword>
<dbReference type="Proteomes" id="UP001153737">
    <property type="component" value="Chromosome 1"/>
</dbReference>
<keyword evidence="10" id="KW-1185">Reference proteome</keyword>
<reference evidence="9" key="1">
    <citation type="submission" date="2022-01" db="EMBL/GenBank/DDBJ databases">
        <authorList>
            <person name="King R."/>
        </authorList>
    </citation>
    <scope>NUCLEOTIDE SEQUENCE</scope>
</reference>
<feature type="transmembrane region" description="Helical" evidence="8">
    <location>
        <begin position="393"/>
        <end position="410"/>
    </location>
</feature>
<dbReference type="GO" id="GO:0005886">
    <property type="term" value="C:plasma membrane"/>
    <property type="evidence" value="ECO:0007669"/>
    <property type="project" value="UniProtKB-SubCell"/>
</dbReference>